<evidence type="ECO:0000259" key="4">
    <source>
        <dbReference type="Pfam" id="PF17921"/>
    </source>
</evidence>
<dbReference type="EMBL" id="JACTAM010002363">
    <property type="protein sequence ID" value="KAI2644998.1"/>
    <property type="molecule type" value="Genomic_DNA"/>
</dbReference>
<proteinExistence type="predicted"/>
<dbReference type="Pfam" id="PF17919">
    <property type="entry name" value="RT_RNaseH_2"/>
    <property type="match status" value="1"/>
</dbReference>
<keyword evidence="1" id="KW-0511">Multifunctional enzyme</keyword>
<dbReference type="Pfam" id="PF17921">
    <property type="entry name" value="Integrase_H2C2"/>
    <property type="match status" value="1"/>
</dbReference>
<dbReference type="SUPFAM" id="SSF56672">
    <property type="entry name" value="DNA/RNA polymerases"/>
    <property type="match status" value="1"/>
</dbReference>
<evidence type="ECO:0000256" key="1">
    <source>
        <dbReference type="ARBA" id="ARBA00023268"/>
    </source>
</evidence>
<feature type="domain" description="Reverse transcriptase/retrotransposon-derived protein RNase H-like" evidence="3">
    <location>
        <begin position="61"/>
        <end position="96"/>
    </location>
</feature>
<feature type="domain" description="Integrase zinc-binding" evidence="4">
    <location>
        <begin position="200"/>
        <end position="258"/>
    </location>
</feature>
<accession>A0ABQ8L5U3</accession>
<dbReference type="InterPro" id="IPR050951">
    <property type="entry name" value="Retrovirus_Pol_polyprotein"/>
</dbReference>
<dbReference type="PANTHER" id="PTHR37984:SF5">
    <property type="entry name" value="PROTEIN NYNRIN-LIKE"/>
    <property type="match status" value="1"/>
</dbReference>
<evidence type="ECO:0000256" key="2">
    <source>
        <dbReference type="ARBA" id="ARBA00039658"/>
    </source>
</evidence>
<dbReference type="InterPro" id="IPR041588">
    <property type="entry name" value="Integrase_H2C2"/>
</dbReference>
<evidence type="ECO:0000313" key="5">
    <source>
        <dbReference type="EMBL" id="KAI2644998.1"/>
    </source>
</evidence>
<evidence type="ECO:0000313" key="6">
    <source>
        <dbReference type="Proteomes" id="UP000830375"/>
    </source>
</evidence>
<dbReference type="Gene3D" id="3.30.70.270">
    <property type="match status" value="1"/>
</dbReference>
<gene>
    <name evidence="5" type="ORF">H4Q32_027068</name>
</gene>
<comment type="caution">
    <text evidence="5">The sequence shown here is derived from an EMBL/GenBank/DDBJ whole genome shotgun (WGS) entry which is preliminary data.</text>
</comment>
<reference evidence="5 6" key="1">
    <citation type="submission" date="2022-01" db="EMBL/GenBank/DDBJ databases">
        <title>A high-quality chromosome-level genome assembly of rohu carp, Labeo rohita.</title>
        <authorList>
            <person name="Arick M.A. II"/>
            <person name="Hsu C.-Y."/>
            <person name="Magbanua Z."/>
            <person name="Pechanova O."/>
            <person name="Grover C."/>
            <person name="Miller E."/>
            <person name="Thrash A."/>
            <person name="Ezzel L."/>
            <person name="Alam S."/>
            <person name="Benzie J."/>
            <person name="Hamilton M."/>
            <person name="Karsi A."/>
            <person name="Lawrence M.L."/>
            <person name="Peterson D.G."/>
        </authorList>
    </citation>
    <scope>NUCLEOTIDE SEQUENCE [LARGE SCALE GENOMIC DNA]</scope>
    <source>
        <strain evidence="6">BAU-BD-2019</strain>
        <tissue evidence="5">Blood</tissue>
    </source>
</reference>
<dbReference type="InterPro" id="IPR041577">
    <property type="entry name" value="RT_RNaseH_2"/>
</dbReference>
<evidence type="ECO:0000259" key="3">
    <source>
        <dbReference type="Pfam" id="PF17919"/>
    </source>
</evidence>
<dbReference type="Gene3D" id="1.10.340.70">
    <property type="match status" value="1"/>
</dbReference>
<protein>
    <recommendedName>
        <fullName evidence="2">Gypsy retrotransposon integrase-like protein 1</fullName>
    </recommendedName>
</protein>
<organism evidence="5 6">
    <name type="scientific">Labeo rohita</name>
    <name type="common">Indian major carp</name>
    <name type="synonym">Cyprinus rohita</name>
    <dbReference type="NCBI Taxonomy" id="84645"/>
    <lineage>
        <taxon>Eukaryota</taxon>
        <taxon>Metazoa</taxon>
        <taxon>Chordata</taxon>
        <taxon>Craniata</taxon>
        <taxon>Vertebrata</taxon>
        <taxon>Euteleostomi</taxon>
        <taxon>Actinopterygii</taxon>
        <taxon>Neopterygii</taxon>
        <taxon>Teleostei</taxon>
        <taxon>Ostariophysi</taxon>
        <taxon>Cypriniformes</taxon>
        <taxon>Cyprinidae</taxon>
        <taxon>Labeoninae</taxon>
        <taxon>Labeonini</taxon>
        <taxon>Labeo</taxon>
    </lineage>
</organism>
<keyword evidence="6" id="KW-1185">Reference proteome</keyword>
<dbReference type="InterPro" id="IPR043502">
    <property type="entry name" value="DNA/RNA_pol_sf"/>
</dbReference>
<sequence>MDERKVNAVLNWPRPTTLKELQRFLGFSNFYRRFVRHLSSVAAPLTSMVKRGTSRLTCSQSAIQAFDDLRQRFSKAPILHHPDPNRLFVVEVDASSPQRYHKKKTEYLRSAKLLNHRQARWALLFTHFVFTVSYRPGSQNMKADALSRMHEPDLPTNFSETILPSSMIVAPVRWDIMTEITEAQAQDPPPADCSDNLLYVPLSLRPRVLAEVHAAPSSGHPGIKATLHLLHNCYWWPNQRADTVKFVKQCTVCNQTKVPHRLPTGLLQPLPVPQRPWSNIAVDFITDLPPSSGYTTILTILT</sequence>
<name>A0ABQ8L5U3_LABRO</name>
<dbReference type="InterPro" id="IPR043128">
    <property type="entry name" value="Rev_trsase/Diguanyl_cyclase"/>
</dbReference>
<dbReference type="Proteomes" id="UP000830375">
    <property type="component" value="Unassembled WGS sequence"/>
</dbReference>
<dbReference type="PANTHER" id="PTHR37984">
    <property type="entry name" value="PROTEIN CBG26694"/>
    <property type="match status" value="1"/>
</dbReference>